<dbReference type="OrthoDB" id="411991at2759"/>
<dbReference type="EMBL" id="GL349446">
    <property type="protein sequence ID" value="KNC47392.1"/>
    <property type="molecule type" value="Genomic_DNA"/>
</dbReference>
<dbReference type="RefSeq" id="XP_013759730.1">
    <property type="nucleotide sequence ID" value="XM_013904276.1"/>
</dbReference>
<proteinExistence type="predicted"/>
<dbReference type="OMA" id="WRPLCAF"/>
<accession>A0A0L0D4U7</accession>
<dbReference type="InterPro" id="IPR001680">
    <property type="entry name" value="WD40_rpt"/>
</dbReference>
<evidence type="ECO:0000256" key="2">
    <source>
        <dbReference type="SAM" id="Phobius"/>
    </source>
</evidence>
<protein>
    <submittedName>
        <fullName evidence="4">Aaas-prov protein</fullName>
    </submittedName>
</protein>
<name>A0A0L0D4U7_THETB</name>
<dbReference type="GO" id="GO:0005643">
    <property type="term" value="C:nuclear pore"/>
    <property type="evidence" value="ECO:0007669"/>
    <property type="project" value="TreeGrafter"/>
</dbReference>
<dbReference type="Pfam" id="PF25460">
    <property type="entry name" value="Beta-prop_Aladin"/>
    <property type="match status" value="1"/>
</dbReference>
<keyword evidence="2" id="KW-1133">Transmembrane helix</keyword>
<organism evidence="4 5">
    <name type="scientific">Thecamonas trahens ATCC 50062</name>
    <dbReference type="NCBI Taxonomy" id="461836"/>
    <lineage>
        <taxon>Eukaryota</taxon>
        <taxon>Apusozoa</taxon>
        <taxon>Apusomonadida</taxon>
        <taxon>Apusomonadidae</taxon>
        <taxon>Thecamonas</taxon>
    </lineage>
</organism>
<dbReference type="Proteomes" id="UP000054408">
    <property type="component" value="Unassembled WGS sequence"/>
</dbReference>
<dbReference type="Gene3D" id="2.130.10.10">
    <property type="entry name" value="YVTN repeat-like/Quinoprotein amine dehydrogenase"/>
    <property type="match status" value="2"/>
</dbReference>
<keyword evidence="2" id="KW-0812">Transmembrane</keyword>
<dbReference type="PANTHER" id="PTHR14494">
    <property type="entry name" value="ALADIN/ADRACALIN/AAAS"/>
    <property type="match status" value="1"/>
</dbReference>
<evidence type="ECO:0000313" key="5">
    <source>
        <dbReference type="Proteomes" id="UP000054408"/>
    </source>
</evidence>
<dbReference type="STRING" id="461836.A0A0L0D4U7"/>
<dbReference type="eggNOG" id="KOG2139">
    <property type="taxonomic scope" value="Eukaryota"/>
</dbReference>
<gene>
    <name evidence="4" type="ORF">AMSG_03826</name>
</gene>
<feature type="region of interest" description="Disordered" evidence="1">
    <location>
        <begin position="370"/>
        <end position="409"/>
    </location>
</feature>
<feature type="domain" description="Aladin seven-bladed propeller" evidence="3">
    <location>
        <begin position="148"/>
        <end position="500"/>
    </location>
</feature>
<dbReference type="GO" id="GO:0006913">
    <property type="term" value="P:nucleocytoplasmic transport"/>
    <property type="evidence" value="ECO:0007669"/>
    <property type="project" value="TreeGrafter"/>
</dbReference>
<dbReference type="GeneID" id="25563399"/>
<dbReference type="SUPFAM" id="SSF50978">
    <property type="entry name" value="WD40 repeat-like"/>
    <property type="match status" value="1"/>
</dbReference>
<dbReference type="SMART" id="SM00320">
    <property type="entry name" value="WD40"/>
    <property type="match status" value="4"/>
</dbReference>
<dbReference type="AlphaFoldDB" id="A0A0L0D4U7"/>
<dbReference type="PANTHER" id="PTHR14494:SF0">
    <property type="entry name" value="ALADIN"/>
    <property type="match status" value="1"/>
</dbReference>
<evidence type="ECO:0000256" key="1">
    <source>
        <dbReference type="SAM" id="MobiDB-lite"/>
    </source>
</evidence>
<reference evidence="4 5" key="1">
    <citation type="submission" date="2010-05" db="EMBL/GenBank/DDBJ databases">
        <title>The Genome Sequence of Thecamonas trahens ATCC 50062.</title>
        <authorList>
            <consortium name="The Broad Institute Genome Sequencing Platform"/>
            <person name="Russ C."/>
            <person name="Cuomo C."/>
            <person name="Shea T."/>
            <person name="Young S.K."/>
            <person name="Zeng Q."/>
            <person name="Koehrsen M."/>
            <person name="Haas B."/>
            <person name="Borodovsky M."/>
            <person name="Guigo R."/>
            <person name="Alvarado L."/>
            <person name="Berlin A."/>
            <person name="Bochicchio J."/>
            <person name="Borenstein D."/>
            <person name="Chapman S."/>
            <person name="Chen Z."/>
            <person name="Freedman E."/>
            <person name="Gellesch M."/>
            <person name="Goldberg J."/>
            <person name="Griggs A."/>
            <person name="Gujja S."/>
            <person name="Heilman E."/>
            <person name="Heiman D."/>
            <person name="Hepburn T."/>
            <person name="Howarth C."/>
            <person name="Jen D."/>
            <person name="Larson L."/>
            <person name="Mehta T."/>
            <person name="Park D."/>
            <person name="Pearson M."/>
            <person name="Roberts A."/>
            <person name="Saif S."/>
            <person name="Shenoy N."/>
            <person name="Sisk P."/>
            <person name="Stolte C."/>
            <person name="Sykes S."/>
            <person name="Thomson T."/>
            <person name="Walk T."/>
            <person name="White J."/>
            <person name="Yandava C."/>
            <person name="Burger G."/>
            <person name="Gray M.W."/>
            <person name="Holland P.W.H."/>
            <person name="King N."/>
            <person name="Lang F.B.F."/>
            <person name="Roger A.J."/>
            <person name="Ruiz-Trillo I."/>
            <person name="Lander E."/>
            <person name="Nusbaum C."/>
        </authorList>
    </citation>
    <scope>NUCLEOTIDE SEQUENCE [LARGE SCALE GENOMIC DNA]</scope>
    <source>
        <strain evidence="4 5">ATCC 50062</strain>
    </source>
</reference>
<dbReference type="InterPro" id="IPR015943">
    <property type="entry name" value="WD40/YVTN_repeat-like_dom_sf"/>
</dbReference>
<dbReference type="InterPro" id="IPR057403">
    <property type="entry name" value="Beta-prop_Aladin"/>
</dbReference>
<dbReference type="InterPro" id="IPR045139">
    <property type="entry name" value="Aladin"/>
</dbReference>
<keyword evidence="2" id="KW-0472">Membrane</keyword>
<keyword evidence="5" id="KW-1185">Reference proteome</keyword>
<feature type="transmembrane region" description="Helical" evidence="2">
    <location>
        <begin position="482"/>
        <end position="503"/>
    </location>
</feature>
<sequence length="515" mass="56038">MEVVREFDHRPVLEQIPIPLPHTQQTICELDCTMINVPSSSDAQLHRLYKAEGVVYPALHIPPLPETPEPFTVPTLKHRPSPLADKMAAWRAWATDAAAPLLSVHGVVVWLVAALLFLLRSLRIMSPDVSREKLPAYLGGAGWVGTMTSVRKLAWHPYLHRLGVALRDGSVHVYDLMSQEWIPFSLRHEFQQDVFSMAWQPQAGHVLAVGTASGVAVWLGPCPHPHPWMRFLTCGEGPVTSLSWHPAGTHLAMACPSSSDLIVWSMELGLPTRLARSGAGTTLVSWSPSGHYLLAATNSGVFRIWETATWACERWSLEAPVNSAVWSADSNFLLLSLEGCSEVYAMRLDASPPVIDAQFCQVHHLPATPNTTATFDRPAASRAAGKADAESPGGDDEPSAEPSHPPPGSVTLGGAISSLAWDDSSERLVVAFRDSPYMLTFHATTSPVFKLAPRGVIKACLDEDADGVPLSPVFRPNFGRGALLASVAANSSTISFVPMYFIAERDHSRMALNKW</sequence>
<dbReference type="InterPro" id="IPR036322">
    <property type="entry name" value="WD40_repeat_dom_sf"/>
</dbReference>
<evidence type="ECO:0000313" key="4">
    <source>
        <dbReference type="EMBL" id="KNC47392.1"/>
    </source>
</evidence>
<evidence type="ECO:0000259" key="3">
    <source>
        <dbReference type="Pfam" id="PF25460"/>
    </source>
</evidence>
<feature type="transmembrane region" description="Helical" evidence="2">
    <location>
        <begin position="97"/>
        <end position="119"/>
    </location>
</feature>